<dbReference type="InterPro" id="IPR013727">
    <property type="entry name" value="2CSK_N"/>
</dbReference>
<evidence type="ECO:0000256" key="9">
    <source>
        <dbReference type="ARBA" id="ARBA00022840"/>
    </source>
</evidence>
<gene>
    <name evidence="14" type="ORF">IT774_02855</name>
</gene>
<dbReference type="InterPro" id="IPR050428">
    <property type="entry name" value="TCS_sensor_his_kinase"/>
</dbReference>
<dbReference type="PANTHER" id="PTHR45436:SF14">
    <property type="entry name" value="SENSOR PROTEIN QSEC"/>
    <property type="match status" value="1"/>
</dbReference>
<keyword evidence="15" id="KW-1185">Reference proteome</keyword>
<evidence type="ECO:0000313" key="15">
    <source>
        <dbReference type="Proteomes" id="UP000595095"/>
    </source>
</evidence>
<dbReference type="InterPro" id="IPR005467">
    <property type="entry name" value="His_kinase_dom"/>
</dbReference>
<dbReference type="RefSeq" id="WP_195811251.1">
    <property type="nucleotide sequence ID" value="NZ_CP064795.1"/>
</dbReference>
<dbReference type="SUPFAM" id="SSF47384">
    <property type="entry name" value="Homodimeric domain of signal transducing histidine kinase"/>
    <property type="match status" value="1"/>
</dbReference>
<keyword evidence="6 12" id="KW-0812">Transmembrane</keyword>
<dbReference type="Pfam" id="PF00512">
    <property type="entry name" value="HisKA"/>
    <property type="match status" value="1"/>
</dbReference>
<feature type="transmembrane region" description="Helical" evidence="12">
    <location>
        <begin position="7"/>
        <end position="27"/>
    </location>
</feature>
<dbReference type="SMART" id="SM00388">
    <property type="entry name" value="HisKA"/>
    <property type="match status" value="1"/>
</dbReference>
<sequence>MSLRCKLLLIIAPVFFVLWLIASYFSITQLQNEINQAMDSRLQSTARMVNNLALSNPQVGARPGLDASKVFSNSGSAKGLACKISSLSGEVIANSHPGEFASPPTATSGFNSFMVGETQWRSYTLNTPDLNIAIAEKLSERRSIFVSMVLVSALPTFIAIIVSFVIIWFAIGRELKPLQRLKKAITNRSPDDLKPIQLEHKLIELSPLIDSQNSLFGKLEGVIEREKSFTANAAHELRTPLTGIISQLQVAKITDGEPKNNAIRQSLASALRLQSLVENLLLLARVENDGARGNVQPWNLHHELDSVFEQLGFARSNIDIQLECAAVITHIPAFAFSIIIKNLVENARHHGQTGPPISLMIKESTDDFKIEVQNAALLADETLEKMSQRFWRDSSARGTGLGLAIVNALVKALGGSIDYVYDKKSLSVCIKFPLKSETL</sequence>
<evidence type="ECO:0000259" key="13">
    <source>
        <dbReference type="PROSITE" id="PS50109"/>
    </source>
</evidence>
<dbReference type="EMBL" id="CP064795">
    <property type="protein sequence ID" value="QPG06174.1"/>
    <property type="molecule type" value="Genomic_DNA"/>
</dbReference>
<dbReference type="AlphaFoldDB" id="A0A7S9DY88"/>
<evidence type="ECO:0000256" key="6">
    <source>
        <dbReference type="ARBA" id="ARBA00022692"/>
    </source>
</evidence>
<dbReference type="Proteomes" id="UP000595095">
    <property type="component" value="Chromosome"/>
</dbReference>
<dbReference type="Pfam" id="PF08521">
    <property type="entry name" value="2CSK_N"/>
    <property type="match status" value="1"/>
</dbReference>
<dbReference type="SUPFAM" id="SSF55874">
    <property type="entry name" value="ATPase domain of HSP90 chaperone/DNA topoisomerase II/histidine kinase"/>
    <property type="match status" value="1"/>
</dbReference>
<evidence type="ECO:0000256" key="5">
    <source>
        <dbReference type="ARBA" id="ARBA00022679"/>
    </source>
</evidence>
<dbReference type="Pfam" id="PF02518">
    <property type="entry name" value="HATPase_c"/>
    <property type="match status" value="1"/>
</dbReference>
<dbReference type="InterPro" id="IPR003661">
    <property type="entry name" value="HisK_dim/P_dom"/>
</dbReference>
<evidence type="ECO:0000256" key="4">
    <source>
        <dbReference type="ARBA" id="ARBA00022553"/>
    </source>
</evidence>
<keyword evidence="12" id="KW-0472">Membrane</keyword>
<evidence type="ECO:0000256" key="10">
    <source>
        <dbReference type="ARBA" id="ARBA00022989"/>
    </source>
</evidence>
<protein>
    <recommendedName>
        <fullName evidence="3">histidine kinase</fullName>
        <ecNumber evidence="3">2.7.13.3</ecNumber>
    </recommendedName>
</protein>
<comment type="catalytic activity">
    <reaction evidence="1">
        <text>ATP + protein L-histidine = ADP + protein N-phospho-L-histidine.</text>
        <dbReference type="EC" id="2.7.13.3"/>
    </reaction>
</comment>
<evidence type="ECO:0000256" key="12">
    <source>
        <dbReference type="SAM" id="Phobius"/>
    </source>
</evidence>
<dbReference type="EC" id="2.7.13.3" evidence="3"/>
<keyword evidence="4" id="KW-0597">Phosphoprotein</keyword>
<dbReference type="PROSITE" id="PS50109">
    <property type="entry name" value="HIS_KIN"/>
    <property type="match status" value="1"/>
</dbReference>
<keyword evidence="11" id="KW-0902">Two-component regulatory system</keyword>
<evidence type="ECO:0000256" key="3">
    <source>
        <dbReference type="ARBA" id="ARBA00012438"/>
    </source>
</evidence>
<dbReference type="InterPro" id="IPR003594">
    <property type="entry name" value="HATPase_dom"/>
</dbReference>
<evidence type="ECO:0000256" key="2">
    <source>
        <dbReference type="ARBA" id="ARBA00004141"/>
    </source>
</evidence>
<dbReference type="PANTHER" id="PTHR45436">
    <property type="entry name" value="SENSOR HISTIDINE KINASE YKOH"/>
    <property type="match status" value="1"/>
</dbReference>
<reference evidence="14 15" key="1">
    <citation type="submission" date="2020-11" db="EMBL/GenBank/DDBJ databases">
        <title>Complete genome sequence for Salinimonas sp. strain G2-b.</title>
        <authorList>
            <person name="Park S.-J."/>
        </authorList>
    </citation>
    <scope>NUCLEOTIDE SEQUENCE [LARGE SCALE GENOMIC DNA]</scope>
    <source>
        <strain evidence="14 15">G2-b</strain>
    </source>
</reference>
<evidence type="ECO:0000313" key="14">
    <source>
        <dbReference type="EMBL" id="QPG06174.1"/>
    </source>
</evidence>
<dbReference type="GO" id="GO:0005886">
    <property type="term" value="C:plasma membrane"/>
    <property type="evidence" value="ECO:0007669"/>
    <property type="project" value="TreeGrafter"/>
</dbReference>
<evidence type="ECO:0000256" key="11">
    <source>
        <dbReference type="ARBA" id="ARBA00023012"/>
    </source>
</evidence>
<dbReference type="Gene3D" id="3.30.565.10">
    <property type="entry name" value="Histidine kinase-like ATPase, C-terminal domain"/>
    <property type="match status" value="1"/>
</dbReference>
<feature type="transmembrane region" description="Helical" evidence="12">
    <location>
        <begin position="144"/>
        <end position="171"/>
    </location>
</feature>
<feature type="domain" description="Histidine kinase" evidence="13">
    <location>
        <begin position="232"/>
        <end position="436"/>
    </location>
</feature>
<evidence type="ECO:0000256" key="1">
    <source>
        <dbReference type="ARBA" id="ARBA00000085"/>
    </source>
</evidence>
<name>A0A7S9DY88_9ALTE</name>
<keyword evidence="8 14" id="KW-0418">Kinase</keyword>
<keyword evidence="9" id="KW-0067">ATP-binding</keyword>
<dbReference type="GO" id="GO:0005524">
    <property type="term" value="F:ATP binding"/>
    <property type="evidence" value="ECO:0007669"/>
    <property type="project" value="UniProtKB-KW"/>
</dbReference>
<dbReference type="Gene3D" id="1.10.287.130">
    <property type="match status" value="1"/>
</dbReference>
<dbReference type="SMART" id="SM00387">
    <property type="entry name" value="HATPase_c"/>
    <property type="match status" value="1"/>
</dbReference>
<dbReference type="CDD" id="cd00082">
    <property type="entry name" value="HisKA"/>
    <property type="match status" value="1"/>
</dbReference>
<keyword evidence="10 12" id="KW-1133">Transmembrane helix</keyword>
<evidence type="ECO:0000256" key="8">
    <source>
        <dbReference type="ARBA" id="ARBA00022777"/>
    </source>
</evidence>
<keyword evidence="5" id="KW-0808">Transferase</keyword>
<organism evidence="14 15">
    <name type="scientific">Salinimonas marina</name>
    <dbReference type="NCBI Taxonomy" id="2785918"/>
    <lineage>
        <taxon>Bacteria</taxon>
        <taxon>Pseudomonadati</taxon>
        <taxon>Pseudomonadota</taxon>
        <taxon>Gammaproteobacteria</taxon>
        <taxon>Alteromonadales</taxon>
        <taxon>Alteromonadaceae</taxon>
        <taxon>Alteromonas/Salinimonas group</taxon>
        <taxon>Salinimonas</taxon>
    </lineage>
</organism>
<dbReference type="GO" id="GO:0000155">
    <property type="term" value="F:phosphorelay sensor kinase activity"/>
    <property type="evidence" value="ECO:0007669"/>
    <property type="project" value="InterPro"/>
</dbReference>
<proteinExistence type="predicted"/>
<dbReference type="InterPro" id="IPR036097">
    <property type="entry name" value="HisK_dim/P_sf"/>
</dbReference>
<evidence type="ECO:0000256" key="7">
    <source>
        <dbReference type="ARBA" id="ARBA00022741"/>
    </source>
</evidence>
<dbReference type="KEGG" id="smaa:IT774_02855"/>
<dbReference type="InterPro" id="IPR036890">
    <property type="entry name" value="HATPase_C_sf"/>
</dbReference>
<comment type="subcellular location">
    <subcellularLocation>
        <location evidence="2">Membrane</location>
        <topology evidence="2">Multi-pass membrane protein</topology>
    </subcellularLocation>
</comment>
<keyword evidence="7" id="KW-0547">Nucleotide-binding</keyword>
<accession>A0A7S9DY88</accession>